<feature type="domain" description="Cupin type-2" evidence="2">
    <location>
        <begin position="45"/>
        <end position="110"/>
    </location>
</feature>
<dbReference type="InterPro" id="IPR051610">
    <property type="entry name" value="GPI/OXD"/>
</dbReference>
<evidence type="ECO:0000313" key="4">
    <source>
        <dbReference type="Proteomes" id="UP000199228"/>
    </source>
</evidence>
<evidence type="ECO:0000313" key="3">
    <source>
        <dbReference type="EMBL" id="SDB06873.1"/>
    </source>
</evidence>
<dbReference type="RefSeq" id="WP_090171833.1">
    <property type="nucleotide sequence ID" value="NZ_FMXR01000005.1"/>
</dbReference>
<reference evidence="3 4" key="1">
    <citation type="submission" date="2016-10" db="EMBL/GenBank/DDBJ databases">
        <authorList>
            <person name="de Groot N.N."/>
        </authorList>
    </citation>
    <scope>NUCLEOTIDE SEQUENCE [LARGE SCALE GENOMIC DNA]</scope>
    <source>
        <strain evidence="3 4">DSM 3217</strain>
    </source>
</reference>
<keyword evidence="1" id="KW-0479">Metal-binding</keyword>
<keyword evidence="4" id="KW-1185">Reference proteome</keyword>
<dbReference type="CDD" id="cd02221">
    <property type="entry name" value="cupin_TM1287-like"/>
    <property type="match status" value="1"/>
</dbReference>
<dbReference type="SUPFAM" id="SSF51182">
    <property type="entry name" value="RmlC-like cupins"/>
    <property type="match status" value="1"/>
</dbReference>
<dbReference type="STRING" id="1732.SAMN02910417_00493"/>
<dbReference type="OrthoDB" id="9797047at2"/>
<dbReference type="InterPro" id="IPR011051">
    <property type="entry name" value="RmlC_Cupin_sf"/>
</dbReference>
<dbReference type="Proteomes" id="UP000199228">
    <property type="component" value="Unassembled WGS sequence"/>
</dbReference>
<dbReference type="PANTHER" id="PTHR35848:SF6">
    <property type="entry name" value="CUPIN TYPE-2 DOMAIN-CONTAINING PROTEIN"/>
    <property type="match status" value="1"/>
</dbReference>
<evidence type="ECO:0000259" key="2">
    <source>
        <dbReference type="Pfam" id="PF07883"/>
    </source>
</evidence>
<dbReference type="InterPro" id="IPR014710">
    <property type="entry name" value="RmlC-like_jellyroll"/>
</dbReference>
<proteinExistence type="predicted"/>
<evidence type="ECO:0000256" key="1">
    <source>
        <dbReference type="ARBA" id="ARBA00022723"/>
    </source>
</evidence>
<dbReference type="GO" id="GO:0046872">
    <property type="term" value="F:metal ion binding"/>
    <property type="evidence" value="ECO:0007669"/>
    <property type="project" value="UniProtKB-KW"/>
</dbReference>
<dbReference type="Pfam" id="PF07883">
    <property type="entry name" value="Cupin_2"/>
    <property type="match status" value="1"/>
</dbReference>
<dbReference type="PANTHER" id="PTHR35848">
    <property type="entry name" value="OXALATE-BINDING PROTEIN"/>
    <property type="match status" value="1"/>
</dbReference>
<protein>
    <submittedName>
        <fullName evidence="3">Cupin domain protein</fullName>
    </submittedName>
</protein>
<name>A0A1G6AFL9_EUBOX</name>
<sequence length="126" mass="14342">MYRRQEDIRVRNVEHLKDGDGTLTFYDWLLPEEAPGHGKVFSKLVIPKGCSIGYHEHDGEFETYYVLSGEALVNDNGKELILHPGDMHMCQSGAGHGVRNEKEEDLVMMIMILHELSEQDKGSNQE</sequence>
<dbReference type="EMBL" id="FMXR01000005">
    <property type="protein sequence ID" value="SDB06873.1"/>
    <property type="molecule type" value="Genomic_DNA"/>
</dbReference>
<dbReference type="Gene3D" id="2.60.120.10">
    <property type="entry name" value="Jelly Rolls"/>
    <property type="match status" value="1"/>
</dbReference>
<gene>
    <name evidence="3" type="ORF">SAMN02910417_00493</name>
</gene>
<organism evidence="3 4">
    <name type="scientific">Eubacterium oxidoreducens</name>
    <dbReference type="NCBI Taxonomy" id="1732"/>
    <lineage>
        <taxon>Bacteria</taxon>
        <taxon>Bacillati</taxon>
        <taxon>Bacillota</taxon>
        <taxon>Clostridia</taxon>
        <taxon>Eubacteriales</taxon>
        <taxon>Eubacteriaceae</taxon>
        <taxon>Eubacterium</taxon>
    </lineage>
</organism>
<accession>A0A1G6AFL9</accession>
<dbReference type="AlphaFoldDB" id="A0A1G6AFL9"/>
<dbReference type="InterPro" id="IPR013096">
    <property type="entry name" value="Cupin_2"/>
</dbReference>